<dbReference type="PROSITE" id="PS50297">
    <property type="entry name" value="ANK_REP_REGION"/>
    <property type="match status" value="5"/>
</dbReference>
<reference evidence="8" key="1">
    <citation type="submission" date="2021-04" db="EMBL/GenBank/DDBJ databases">
        <authorList>
            <consortium name="Molecular Ecology Group"/>
        </authorList>
    </citation>
    <scope>NUCLEOTIDE SEQUENCE</scope>
</reference>
<keyword evidence="2" id="KW-0677">Repeat</keyword>
<comment type="similarity">
    <text evidence="6">Belongs to the fem-1 family.</text>
</comment>
<feature type="repeat" description="ANK" evidence="7">
    <location>
        <begin position="538"/>
        <end position="572"/>
    </location>
</feature>
<organism evidence="8 9">
    <name type="scientific">Candidula unifasciata</name>
    <dbReference type="NCBI Taxonomy" id="100452"/>
    <lineage>
        <taxon>Eukaryota</taxon>
        <taxon>Metazoa</taxon>
        <taxon>Spiralia</taxon>
        <taxon>Lophotrochozoa</taxon>
        <taxon>Mollusca</taxon>
        <taxon>Gastropoda</taxon>
        <taxon>Heterobranchia</taxon>
        <taxon>Euthyneura</taxon>
        <taxon>Panpulmonata</taxon>
        <taxon>Eupulmonata</taxon>
        <taxon>Stylommatophora</taxon>
        <taxon>Helicina</taxon>
        <taxon>Helicoidea</taxon>
        <taxon>Geomitridae</taxon>
        <taxon>Candidula</taxon>
    </lineage>
</organism>
<keyword evidence="4" id="KW-0802">TPR repeat</keyword>
<comment type="pathway">
    <text evidence="1">Protein modification; protein ubiquitination.</text>
</comment>
<protein>
    <submittedName>
        <fullName evidence="8">Uncharacterized protein</fullName>
    </submittedName>
</protein>
<dbReference type="PRINTS" id="PR01415">
    <property type="entry name" value="ANKYRIN"/>
</dbReference>
<keyword evidence="3" id="KW-0833">Ubl conjugation pathway</keyword>
<evidence type="ECO:0000256" key="6">
    <source>
        <dbReference type="ARBA" id="ARBA00038500"/>
    </source>
</evidence>
<dbReference type="Gene3D" id="1.25.40.20">
    <property type="entry name" value="Ankyrin repeat-containing domain"/>
    <property type="match status" value="3"/>
</dbReference>
<feature type="repeat" description="ANK" evidence="7">
    <location>
        <begin position="148"/>
        <end position="180"/>
    </location>
</feature>
<accession>A0A8S3YQY2</accession>
<dbReference type="FunFam" id="1.25.40.20:FF:000163">
    <property type="entry name" value="Fem-1 homolog c (C.elegans)"/>
    <property type="match status" value="1"/>
</dbReference>
<dbReference type="FunFam" id="1.25.40.10:FF:000104">
    <property type="entry name" value="Fem-1 homolog c (C.elegans)"/>
    <property type="match status" value="1"/>
</dbReference>
<evidence type="ECO:0000256" key="1">
    <source>
        <dbReference type="ARBA" id="ARBA00004906"/>
    </source>
</evidence>
<dbReference type="InterPro" id="IPR002110">
    <property type="entry name" value="Ankyrin_rpt"/>
</dbReference>
<comment type="caution">
    <text evidence="8">The sequence shown here is derived from an EMBL/GenBank/DDBJ whole genome shotgun (WGS) entry which is preliminary data.</text>
</comment>
<evidence type="ECO:0000256" key="2">
    <source>
        <dbReference type="ARBA" id="ARBA00022737"/>
    </source>
</evidence>
<gene>
    <name evidence="8" type="ORF">CUNI_LOCUS5082</name>
</gene>
<keyword evidence="9" id="KW-1185">Reference proteome</keyword>
<dbReference type="Gene3D" id="1.25.40.10">
    <property type="entry name" value="Tetratricopeptide repeat domain"/>
    <property type="match status" value="1"/>
</dbReference>
<dbReference type="EMBL" id="CAJHNH020000729">
    <property type="protein sequence ID" value="CAG5119524.1"/>
    <property type="molecule type" value="Genomic_DNA"/>
</dbReference>
<dbReference type="Pfam" id="PF00023">
    <property type="entry name" value="Ank"/>
    <property type="match status" value="2"/>
</dbReference>
<feature type="repeat" description="ANK" evidence="7">
    <location>
        <begin position="181"/>
        <end position="208"/>
    </location>
</feature>
<dbReference type="PROSITE" id="PS50088">
    <property type="entry name" value="ANK_REPEAT"/>
    <property type="match status" value="7"/>
</dbReference>
<dbReference type="SMART" id="SM00248">
    <property type="entry name" value="ANK"/>
    <property type="match status" value="8"/>
</dbReference>
<dbReference type="InterPro" id="IPR036770">
    <property type="entry name" value="Ankyrin_rpt-contain_sf"/>
</dbReference>
<feature type="repeat" description="ANK" evidence="7">
    <location>
        <begin position="40"/>
        <end position="63"/>
    </location>
</feature>
<dbReference type="Proteomes" id="UP000678393">
    <property type="component" value="Unassembled WGS sequence"/>
</dbReference>
<feature type="repeat" description="ANK" evidence="7">
    <location>
        <begin position="115"/>
        <end position="147"/>
    </location>
</feature>
<feature type="repeat" description="ANK" evidence="7">
    <location>
        <begin position="492"/>
        <end position="537"/>
    </location>
</feature>
<sequence>MEYRTIVYNAARDGKLGRLRVFLDQRSKDEVSMLIHAKTNGATPLIMAGRNGHLEVVKYLIEHCRAEIEQVGSVTFDGETIEGAPPLWCAAAAGHLNIVKYLVEHGANVNKTTYTNSTPLRAACFDGHLAIVKYLVEQKADIEIANRHGHTCLMISCYKKHLPIVEYLLKLKAEVNRKSVKGNTALHDCAESGSLEIMKLLLKHGAKMVKDHYNMTPLMAAAVAGYNLIVEYLISRPECSRIEKIEALELLGATYIDRKRDNIAALEVWQRAMRLRYEDGINIYPKPTNVKPVEAYEYAVEAQSSGMLDELVSDPDEMRMQALLVRERILGPAHPDTSYYIRYRGALYADMGNFDRCISLWIYALEMQQSALEPVSPMTQSSFLSFAELFSFMTSEWRGRDLFSCLKFENLMAVLQRAVEEVQRAVASNKSLKTSSADAENRTLSNLNRLMVIVLHLLCLMTRLELLLSVDDKLNFRKIVYRLVRMAPLGLRKSTLLHLACTRDTTEVGRYPICKFPSLDVINLLIEVGADLNALDQGGNSPLHIAAKDVPSDRQVLKVLIESGSHIDACNNKGDTAASLLHTVHLHNIVPPLKYTSLQCLASREIARNRIPYKGIVGLELERTIELHQCKFDALKAKMDESSWPREPEK</sequence>
<feature type="repeat" description="ANK" evidence="7">
    <location>
        <begin position="82"/>
        <end position="114"/>
    </location>
</feature>
<evidence type="ECO:0000256" key="4">
    <source>
        <dbReference type="ARBA" id="ARBA00022803"/>
    </source>
</evidence>
<dbReference type="AlphaFoldDB" id="A0A8S3YQY2"/>
<proteinExistence type="inferred from homology"/>
<evidence type="ECO:0000256" key="3">
    <source>
        <dbReference type="ARBA" id="ARBA00022786"/>
    </source>
</evidence>
<dbReference type="PANTHER" id="PTHR24173">
    <property type="entry name" value="ANKYRIN REPEAT CONTAINING"/>
    <property type="match status" value="1"/>
</dbReference>
<dbReference type="InterPro" id="IPR011990">
    <property type="entry name" value="TPR-like_helical_dom_sf"/>
</dbReference>
<evidence type="ECO:0000313" key="8">
    <source>
        <dbReference type="EMBL" id="CAG5119524.1"/>
    </source>
</evidence>
<dbReference type="SUPFAM" id="SSF48403">
    <property type="entry name" value="Ankyrin repeat"/>
    <property type="match status" value="2"/>
</dbReference>
<evidence type="ECO:0000313" key="9">
    <source>
        <dbReference type="Proteomes" id="UP000678393"/>
    </source>
</evidence>
<name>A0A8S3YQY2_9EUPU</name>
<dbReference type="Pfam" id="PF12796">
    <property type="entry name" value="Ank_2"/>
    <property type="match status" value="2"/>
</dbReference>
<evidence type="ECO:0000256" key="5">
    <source>
        <dbReference type="ARBA" id="ARBA00023043"/>
    </source>
</evidence>
<keyword evidence="5 7" id="KW-0040">ANK repeat</keyword>
<evidence type="ECO:0000256" key="7">
    <source>
        <dbReference type="PROSITE-ProRule" id="PRU00023"/>
    </source>
</evidence>
<dbReference type="PANTHER" id="PTHR24173:SF85">
    <property type="entry name" value="PROTEIN FEM-1 HOMOLOG CG6966"/>
    <property type="match status" value="1"/>
</dbReference>
<dbReference type="OrthoDB" id="4429489at2759"/>